<evidence type="ECO:0000313" key="1">
    <source>
        <dbReference type="EMBL" id="DAF62026.1"/>
    </source>
</evidence>
<proteinExistence type="predicted"/>
<protein>
    <submittedName>
        <fullName evidence="1">DNA-directed RNA polymerase subunit sigma</fullName>
    </submittedName>
</protein>
<reference evidence="1" key="1">
    <citation type="journal article" date="2021" name="Proc. Natl. Acad. Sci. U.S.A.">
        <title>A Catalog of Tens of Thousands of Viruses from Human Metagenomes Reveals Hidden Associations with Chronic Diseases.</title>
        <authorList>
            <person name="Tisza M.J."/>
            <person name="Buck C.B."/>
        </authorList>
    </citation>
    <scope>NUCLEOTIDE SEQUENCE</scope>
    <source>
        <strain evidence="1">CtL4h4</strain>
    </source>
</reference>
<keyword evidence="1" id="KW-0804">Transcription</keyword>
<dbReference type="InterPro" id="IPR013324">
    <property type="entry name" value="RNA_pol_sigma_r3/r4-like"/>
</dbReference>
<sequence length="456" mass="51700">MKKFRDIINEAKSNNTQVTDVDFAAYTNKLKGSIPVGMVIAMNKLSEYGINDANKVNELLKANKSQLTNLSNTYKVSADDLDELQKVLKANKNYLNILPMFHSKVAIKAVQNGVLKADDLLIDLTTSKGRNDVAKKYMPVVYKIVNQMSGKSRLSHSDLLSAALEIFTKKMMTWKVDGDDNGKVVSFKTYIAYVVRFGLSNEMGKMGHTLSGTSSSAWQKHGAAALDAISLDNMGRNSDGELKQDYLAALGVEDEMDPDEKTTWSELYKEIESKFSQRDSDIFYSFFGLNDHKKEKNKDISTHYGVTRGAISQTITKIITWLKKNPKSVRILRDLSELYNESLMIQLWRMDREEIMEQLINDDVYLLLESVSPWKTKSAFLNAYRTALTKTKKPSDIEELIDGSYVDLDDNIKTNREDIVAFLSSLYPTSNINSMSDIGMIDKMHDIQKYYKQYGK</sequence>
<dbReference type="SUPFAM" id="SSF88659">
    <property type="entry name" value="Sigma3 and sigma4 domains of RNA polymerase sigma factors"/>
    <property type="match status" value="1"/>
</dbReference>
<accession>A0A8S5TGY2</accession>
<dbReference type="InterPro" id="IPR036388">
    <property type="entry name" value="WH-like_DNA-bd_sf"/>
</dbReference>
<dbReference type="Gene3D" id="1.10.10.10">
    <property type="entry name" value="Winged helix-like DNA-binding domain superfamily/Winged helix DNA-binding domain"/>
    <property type="match status" value="1"/>
</dbReference>
<name>A0A8S5TGY2_9VIRU</name>
<organism evidence="1">
    <name type="scientific">Phage sp. ctL4h4</name>
    <dbReference type="NCBI Taxonomy" id="2828005"/>
    <lineage>
        <taxon>Viruses</taxon>
    </lineage>
</organism>
<dbReference type="GO" id="GO:0000428">
    <property type="term" value="C:DNA-directed RNA polymerase complex"/>
    <property type="evidence" value="ECO:0007669"/>
    <property type="project" value="UniProtKB-KW"/>
</dbReference>
<keyword evidence="1" id="KW-0240">DNA-directed RNA polymerase</keyword>
<dbReference type="EMBL" id="BK032819">
    <property type="protein sequence ID" value="DAF62026.1"/>
    <property type="molecule type" value="Genomic_DNA"/>
</dbReference>